<gene>
    <name evidence="8" type="ORF">FYC77_17105</name>
</gene>
<evidence type="ECO:0000256" key="2">
    <source>
        <dbReference type="ARBA" id="ARBA00022643"/>
    </source>
</evidence>
<dbReference type="AlphaFoldDB" id="A0A5D5AIN1"/>
<dbReference type="PANTHER" id="PTHR47429">
    <property type="entry name" value="PROTEIN TWIN LOV 1"/>
    <property type="match status" value="1"/>
</dbReference>
<evidence type="ECO:0000256" key="3">
    <source>
        <dbReference type="ARBA" id="ARBA00022991"/>
    </source>
</evidence>
<dbReference type="CDD" id="cd00130">
    <property type="entry name" value="PAS"/>
    <property type="match status" value="1"/>
</dbReference>
<dbReference type="Pfam" id="PF04967">
    <property type="entry name" value="HTH_10"/>
    <property type="match status" value="1"/>
</dbReference>
<keyword evidence="5" id="KW-0804">Transcription</keyword>
<protein>
    <submittedName>
        <fullName evidence="8">PAS domain-containing protein</fullName>
    </submittedName>
</protein>
<dbReference type="Pfam" id="PF13426">
    <property type="entry name" value="PAS_9"/>
    <property type="match status" value="1"/>
</dbReference>
<dbReference type="SUPFAM" id="SSF55785">
    <property type="entry name" value="PYP-like sensor domain (PAS domain)"/>
    <property type="match status" value="1"/>
</dbReference>
<keyword evidence="1" id="KW-0285">Flavoprotein</keyword>
<evidence type="ECO:0000256" key="4">
    <source>
        <dbReference type="ARBA" id="ARBA00023015"/>
    </source>
</evidence>
<evidence type="ECO:0000256" key="5">
    <source>
        <dbReference type="ARBA" id="ARBA00023163"/>
    </source>
</evidence>
<dbReference type="Proteomes" id="UP000324104">
    <property type="component" value="Unassembled WGS sequence"/>
</dbReference>
<dbReference type="InterPro" id="IPR031803">
    <property type="entry name" value="BAT_GAF/HTH-assoc"/>
</dbReference>
<dbReference type="InterPro" id="IPR007050">
    <property type="entry name" value="HTH_bacterioopsin"/>
</dbReference>
<dbReference type="Gene3D" id="3.30.450.20">
    <property type="entry name" value="PAS domain"/>
    <property type="match status" value="1"/>
</dbReference>
<comment type="caution">
    <text evidence="8">The sequence shown here is derived from an EMBL/GenBank/DDBJ whole genome shotgun (WGS) entry which is preliminary data.</text>
</comment>
<accession>A0A5D5AIN1</accession>
<reference evidence="8 9" key="1">
    <citation type="submission" date="2019-08" db="EMBL/GenBank/DDBJ databases">
        <title>Archaea genome.</title>
        <authorList>
            <person name="Kajale S."/>
            <person name="Shouche Y."/>
            <person name="Deshpande N."/>
            <person name="Sharma A."/>
        </authorList>
    </citation>
    <scope>NUCLEOTIDE SEQUENCE [LARGE SCALE GENOMIC DNA]</scope>
    <source>
        <strain evidence="8 9">ESP3B_9</strain>
    </source>
</reference>
<organism evidence="8 9">
    <name type="scientific">Natrialba swarupiae</name>
    <dbReference type="NCBI Taxonomy" id="2448032"/>
    <lineage>
        <taxon>Archaea</taxon>
        <taxon>Methanobacteriati</taxon>
        <taxon>Methanobacteriota</taxon>
        <taxon>Stenosarchaea group</taxon>
        <taxon>Halobacteria</taxon>
        <taxon>Halobacteriales</taxon>
        <taxon>Natrialbaceae</taxon>
        <taxon>Natrialba</taxon>
    </lineage>
</organism>
<dbReference type="InterPro" id="IPR000014">
    <property type="entry name" value="PAS"/>
</dbReference>
<dbReference type="EMBL" id="VTAW01000030">
    <property type="protein sequence ID" value="TYT60783.1"/>
    <property type="molecule type" value="Genomic_DNA"/>
</dbReference>
<evidence type="ECO:0000259" key="6">
    <source>
        <dbReference type="PROSITE" id="PS50112"/>
    </source>
</evidence>
<keyword evidence="9" id="KW-1185">Reference proteome</keyword>
<dbReference type="PROSITE" id="PS50113">
    <property type="entry name" value="PAC"/>
    <property type="match status" value="1"/>
</dbReference>
<evidence type="ECO:0000313" key="8">
    <source>
        <dbReference type="EMBL" id="TYT60783.1"/>
    </source>
</evidence>
<dbReference type="Pfam" id="PF15915">
    <property type="entry name" value="BAT"/>
    <property type="match status" value="1"/>
</dbReference>
<dbReference type="InterPro" id="IPR000700">
    <property type="entry name" value="PAS-assoc_C"/>
</dbReference>
<dbReference type="Pfam" id="PF13188">
    <property type="entry name" value="PAS_8"/>
    <property type="match status" value="1"/>
</dbReference>
<keyword evidence="3" id="KW-0157">Chromophore</keyword>
<keyword evidence="2" id="KW-0288">FMN</keyword>
<dbReference type="RefSeq" id="WP_149082710.1">
    <property type="nucleotide sequence ID" value="NZ_VTAW01000030.1"/>
</dbReference>
<proteinExistence type="predicted"/>
<evidence type="ECO:0000256" key="1">
    <source>
        <dbReference type="ARBA" id="ARBA00022630"/>
    </source>
</evidence>
<keyword evidence="4" id="KW-0805">Transcription regulation</keyword>
<feature type="domain" description="PAC" evidence="7">
    <location>
        <begin position="190"/>
        <end position="242"/>
    </location>
</feature>
<dbReference type="SMART" id="SM00086">
    <property type="entry name" value="PAC"/>
    <property type="match status" value="1"/>
</dbReference>
<dbReference type="InterPro" id="IPR001610">
    <property type="entry name" value="PAC"/>
</dbReference>
<evidence type="ECO:0000259" key="7">
    <source>
        <dbReference type="PROSITE" id="PS50113"/>
    </source>
</evidence>
<sequence>MDDVESANGSRGDGGPTRAVLERIVDPVVAIVDGTVTYANRAAREAFEISDDNPGATALEGWDRLAEAVEETAAGTARHVDLEGRWTGARIHRGTDGVTITFESDGEREQEDDDRALKERAIAEAPVGAVISDPDRADNPLIYVNETFERVTGYNFDDIVGQNCRFLQGEETDEDAIDELRAGIEERRPVTVELKNYRADGTEFWNEVTVAPLRNDRGELTHFVGFQNDVTARKQAELELERRTEELEYVLDRIEGLVQDVTAAVTGSTTRSELEAEVCERIVAEAAYDGAWIGERNPTMGGVDVRASAGETSTHDRVTADRSAPEAMATESVSVETVDGHTHATFSLSYNEIEYGVITVRMAEDRPVDDRETVILSALARTLASGINARETSRILETDAIVAVELELVDDAIAPIAVSTEADCRLEYRRSTHRGDGTASLFTVTGADADDIRRAAESLDDVDCRIVVDRDDECLVEFVGEDDPVTRLSDRGARVRSIECRDGRAGFELEVPQSGNVRSVVEALEDRYDGTSVLSVRQREIGDTRQEFVERLEDNLTDRQFAVLRRAYLGGYFEWPRPVTGEELAQSMDVSRPTFHEHLRTAEQKLCQAVFDEQSGQY</sequence>
<dbReference type="NCBIfam" id="TIGR00229">
    <property type="entry name" value="sensory_box"/>
    <property type="match status" value="1"/>
</dbReference>
<dbReference type="InterPro" id="IPR035965">
    <property type="entry name" value="PAS-like_dom_sf"/>
</dbReference>
<feature type="domain" description="PAS" evidence="6">
    <location>
        <begin position="114"/>
        <end position="187"/>
    </location>
</feature>
<dbReference type="PANTHER" id="PTHR47429:SF2">
    <property type="entry name" value="PROTEIN TWIN LOV 1"/>
    <property type="match status" value="1"/>
</dbReference>
<evidence type="ECO:0000313" key="9">
    <source>
        <dbReference type="Proteomes" id="UP000324104"/>
    </source>
</evidence>
<dbReference type="SMART" id="SM00091">
    <property type="entry name" value="PAS"/>
    <property type="match status" value="2"/>
</dbReference>
<name>A0A5D5AIN1_9EURY</name>
<dbReference type="PROSITE" id="PS50112">
    <property type="entry name" value="PAS"/>
    <property type="match status" value="1"/>
</dbReference>